<dbReference type="InterPro" id="IPR035979">
    <property type="entry name" value="RBD_domain_sf"/>
</dbReference>
<name>A0AAJ6QXB7_9ACAR</name>
<feature type="compositionally biased region" description="Basic and acidic residues" evidence="3">
    <location>
        <begin position="1"/>
        <end position="50"/>
    </location>
</feature>
<accession>A0AAJ6QXB7</accession>
<dbReference type="GO" id="GO:0003723">
    <property type="term" value="F:RNA binding"/>
    <property type="evidence" value="ECO:0007669"/>
    <property type="project" value="UniProtKB-UniRule"/>
</dbReference>
<dbReference type="Proteomes" id="UP000694867">
    <property type="component" value="Unplaced"/>
</dbReference>
<evidence type="ECO:0000256" key="3">
    <source>
        <dbReference type="SAM" id="MobiDB-lite"/>
    </source>
</evidence>
<protein>
    <submittedName>
        <fullName evidence="6">Transformer-2 protein homolog beta</fullName>
    </submittedName>
</protein>
<dbReference type="CDD" id="cd12363">
    <property type="entry name" value="RRM_TRA2"/>
    <property type="match status" value="1"/>
</dbReference>
<dbReference type="Pfam" id="PF00076">
    <property type="entry name" value="RRM_1"/>
    <property type="match status" value="1"/>
</dbReference>
<evidence type="ECO:0000259" key="4">
    <source>
        <dbReference type="PROSITE" id="PS50102"/>
    </source>
</evidence>
<dbReference type="SMART" id="SM00360">
    <property type="entry name" value="RRM"/>
    <property type="match status" value="1"/>
</dbReference>
<dbReference type="SUPFAM" id="SSF54928">
    <property type="entry name" value="RNA-binding domain, RBD"/>
    <property type="match status" value="1"/>
</dbReference>
<dbReference type="RefSeq" id="XP_003747013.1">
    <property type="nucleotide sequence ID" value="XM_003746965.2"/>
</dbReference>
<evidence type="ECO:0000256" key="1">
    <source>
        <dbReference type="ARBA" id="ARBA00022884"/>
    </source>
</evidence>
<proteinExistence type="predicted"/>
<evidence type="ECO:0000256" key="2">
    <source>
        <dbReference type="PROSITE-ProRule" id="PRU00176"/>
    </source>
</evidence>
<dbReference type="AlphaFoldDB" id="A0AAJ6QXB7"/>
<keyword evidence="5" id="KW-1185">Reference proteome</keyword>
<gene>
    <name evidence="6" type="primary">LOC100903624</name>
</gene>
<keyword evidence="1 2" id="KW-0694">RNA-binding</keyword>
<dbReference type="InterPro" id="IPR012677">
    <property type="entry name" value="Nucleotide-bd_a/b_plait_sf"/>
</dbReference>
<organism evidence="5 6">
    <name type="scientific">Galendromus occidentalis</name>
    <name type="common">western predatory mite</name>
    <dbReference type="NCBI Taxonomy" id="34638"/>
    <lineage>
        <taxon>Eukaryota</taxon>
        <taxon>Metazoa</taxon>
        <taxon>Ecdysozoa</taxon>
        <taxon>Arthropoda</taxon>
        <taxon>Chelicerata</taxon>
        <taxon>Arachnida</taxon>
        <taxon>Acari</taxon>
        <taxon>Parasitiformes</taxon>
        <taxon>Mesostigmata</taxon>
        <taxon>Gamasina</taxon>
        <taxon>Phytoseioidea</taxon>
        <taxon>Phytoseiidae</taxon>
        <taxon>Typhlodrominae</taxon>
        <taxon>Galendromus</taxon>
    </lineage>
</organism>
<feature type="region of interest" description="Disordered" evidence="3">
    <location>
        <begin position="1"/>
        <end position="84"/>
    </location>
</feature>
<feature type="domain" description="RRM" evidence="4">
    <location>
        <begin position="85"/>
        <end position="163"/>
    </location>
</feature>
<reference evidence="6" key="1">
    <citation type="submission" date="2025-08" db="UniProtKB">
        <authorList>
            <consortium name="RefSeq"/>
        </authorList>
    </citation>
    <scope>IDENTIFICATION</scope>
</reference>
<feature type="region of interest" description="Disordered" evidence="3">
    <location>
        <begin position="163"/>
        <end position="242"/>
    </location>
</feature>
<dbReference type="KEGG" id="goe:100903624"/>
<feature type="compositionally biased region" description="Basic and acidic residues" evidence="3">
    <location>
        <begin position="223"/>
        <end position="236"/>
    </location>
</feature>
<evidence type="ECO:0000313" key="5">
    <source>
        <dbReference type="Proteomes" id="UP000694867"/>
    </source>
</evidence>
<sequence>MSDRDISPRDIYVRGESHSRSRSRSRSDRDREDRRSRSRSRSRDRESRRDRKDRRSRSRSPVGSRYDGDEGKRHAGDRERPHPSRCIGVFGLSIYTNERELRDFFGKYGRVEDVQVVYDAQTGRSRGFGFVYYESEDDAHEAKEKANGLEIDGRKIRVDFSITKRAHTPTPGVYMGRPTRRPKRGSGGGGYDRGSSDRGSRSRRHTRSPSPYRGRRGGGGGGGRDRDRYRERERSYSPRRYY</sequence>
<dbReference type="InterPro" id="IPR050441">
    <property type="entry name" value="RBM"/>
</dbReference>
<dbReference type="InterPro" id="IPR000504">
    <property type="entry name" value="RRM_dom"/>
</dbReference>
<dbReference type="Gene3D" id="3.30.70.330">
    <property type="match status" value="1"/>
</dbReference>
<dbReference type="PROSITE" id="PS50102">
    <property type="entry name" value="RRM"/>
    <property type="match status" value="1"/>
</dbReference>
<evidence type="ECO:0000313" key="6">
    <source>
        <dbReference type="RefSeq" id="XP_003747013.1"/>
    </source>
</evidence>
<dbReference type="GeneID" id="100903624"/>
<dbReference type="PANTHER" id="PTHR48034">
    <property type="entry name" value="TRANSFORMER-2 SEX-DETERMINING PROTEIN-RELATED"/>
    <property type="match status" value="1"/>
</dbReference>
<feature type="compositionally biased region" description="Basic and acidic residues" evidence="3">
    <location>
        <begin position="66"/>
        <end position="82"/>
    </location>
</feature>